<evidence type="ECO:0000313" key="2">
    <source>
        <dbReference type="EMBL" id="NPT62635.1"/>
    </source>
</evidence>
<evidence type="ECO:0000313" key="3">
    <source>
        <dbReference type="Proteomes" id="UP000655523"/>
    </source>
</evidence>
<comment type="caution">
    <text evidence="2">The sequence shown here is derived from an EMBL/GenBank/DDBJ whole genome shotgun (WGS) entry which is preliminary data.</text>
</comment>
<dbReference type="AlphaFoldDB" id="A0A972SQZ7"/>
<keyword evidence="1" id="KW-0472">Membrane</keyword>
<reference evidence="2 3" key="1">
    <citation type="submission" date="2019-11" db="EMBL/GenBank/DDBJ databases">
        <title>Metabolism of dissolved organic matter in forest soils.</title>
        <authorList>
            <person name="Cyle K.T."/>
            <person name="Wilhelm R.C."/>
            <person name="Martinez C.E."/>
        </authorList>
    </citation>
    <scope>NUCLEOTIDE SEQUENCE [LARGE SCALE GENOMIC DNA]</scope>
    <source>
        <strain evidence="2 3">5N</strain>
    </source>
</reference>
<keyword evidence="3" id="KW-1185">Reference proteome</keyword>
<feature type="transmembrane region" description="Helical" evidence="1">
    <location>
        <begin position="6"/>
        <end position="24"/>
    </location>
</feature>
<proteinExistence type="predicted"/>
<dbReference type="Proteomes" id="UP000655523">
    <property type="component" value="Unassembled WGS sequence"/>
</dbReference>
<accession>A0A972SQZ7</accession>
<dbReference type="RefSeq" id="WP_172179096.1">
    <property type="nucleotide sequence ID" value="NZ_WOEZ01000350.1"/>
</dbReference>
<protein>
    <submittedName>
        <fullName evidence="2">Uncharacterized protein</fullName>
    </submittedName>
</protein>
<evidence type="ECO:0000256" key="1">
    <source>
        <dbReference type="SAM" id="Phobius"/>
    </source>
</evidence>
<dbReference type="EMBL" id="WOEZ01000350">
    <property type="protein sequence ID" value="NPT62635.1"/>
    <property type="molecule type" value="Genomic_DNA"/>
</dbReference>
<sequence>MTDSMLAILMGIIVVVVGAGIWAASSNRELLTQWFREHHLRDLMHHKH</sequence>
<organism evidence="2 3">
    <name type="scientific">Paraburkholderia elongata</name>
    <dbReference type="NCBI Taxonomy" id="2675747"/>
    <lineage>
        <taxon>Bacteria</taxon>
        <taxon>Pseudomonadati</taxon>
        <taxon>Pseudomonadota</taxon>
        <taxon>Betaproteobacteria</taxon>
        <taxon>Burkholderiales</taxon>
        <taxon>Burkholderiaceae</taxon>
        <taxon>Paraburkholderia</taxon>
    </lineage>
</organism>
<gene>
    <name evidence="2" type="ORF">GNZ13_51265</name>
</gene>
<name>A0A972SQZ7_9BURK</name>
<keyword evidence="1" id="KW-1133">Transmembrane helix</keyword>
<keyword evidence="1" id="KW-0812">Transmembrane</keyword>